<dbReference type="EMBL" id="JAPZBS010000008">
    <property type="protein sequence ID" value="KAJ5363524.1"/>
    <property type="molecule type" value="Genomic_DNA"/>
</dbReference>
<accession>A0A9W9RQR2</accession>
<dbReference type="Pfam" id="PF03659">
    <property type="entry name" value="Glyco_hydro_71"/>
    <property type="match status" value="1"/>
</dbReference>
<dbReference type="GO" id="GO:0051118">
    <property type="term" value="F:glucan endo-1,3-alpha-glucosidase activity"/>
    <property type="evidence" value="ECO:0007669"/>
    <property type="project" value="InterPro"/>
</dbReference>
<dbReference type="Gene3D" id="3.20.20.80">
    <property type="entry name" value="Glycosidases"/>
    <property type="match status" value="1"/>
</dbReference>
<reference evidence="1" key="1">
    <citation type="submission" date="2022-11" db="EMBL/GenBank/DDBJ databases">
        <authorList>
            <person name="Petersen C."/>
        </authorList>
    </citation>
    <scope>NUCLEOTIDE SEQUENCE</scope>
    <source>
        <strain evidence="1">IBT 29864</strain>
    </source>
</reference>
<proteinExistence type="predicted"/>
<dbReference type="OrthoDB" id="3257981at2759"/>
<evidence type="ECO:0000313" key="1">
    <source>
        <dbReference type="EMBL" id="KAJ5363524.1"/>
    </source>
</evidence>
<organism evidence="1 2">
    <name type="scientific">Penicillium cataractarum</name>
    <dbReference type="NCBI Taxonomy" id="2100454"/>
    <lineage>
        <taxon>Eukaryota</taxon>
        <taxon>Fungi</taxon>
        <taxon>Dikarya</taxon>
        <taxon>Ascomycota</taxon>
        <taxon>Pezizomycotina</taxon>
        <taxon>Eurotiomycetes</taxon>
        <taxon>Eurotiomycetidae</taxon>
        <taxon>Eurotiales</taxon>
        <taxon>Aspergillaceae</taxon>
        <taxon>Penicillium</taxon>
    </lineage>
</organism>
<dbReference type="InterPro" id="IPR005197">
    <property type="entry name" value="Glyco_hydro_71"/>
</dbReference>
<dbReference type="Proteomes" id="UP001147782">
    <property type="component" value="Unassembled WGS sequence"/>
</dbReference>
<sequence>MYAPLLSAAAVIGQRSSITARSTTTKAVFAHYMVGSMTSDEAVTDVQDAMNAGFDGFALNTHTISSSDTWNTDALNYLFTAASGTNFKLFISFDMSWGLDVTQLAAFLAPYAAKDAYYTVNGQAFISTYTGGTLSNSAWKSGLIDPLKSTYNITPYFVPNFDDFSGYPTGVFSAYPILDGVFSWESAWPSPGTTPVNVSDTVDSAALQEAHSAGKTYMMRESIPIKLPHLEEIKAKNSSKTALSSYQFKYLGSGQDWYRIGEVNLPERMGQALQLQPDFVELITWNDAGESHYVGDVWQEQIAGSTIGDYSNGFDHKGWLQIITPFIQAFKAGATSISQISPPSTNPVGALWYRTLLTSASCSSSISNYQSARDTVNFAVILPDTGYTINVYSNSNLIGTFVGQKGLNYNSVLGLAAGSGQKIEVVDSSNNVVASATGTKSVSTESSNATCNWNYEVVGLS</sequence>
<dbReference type="CDD" id="cd11577">
    <property type="entry name" value="GH71"/>
    <property type="match status" value="1"/>
</dbReference>
<dbReference type="AlphaFoldDB" id="A0A9W9RQR2"/>
<protein>
    <recommendedName>
        <fullName evidence="3">Glucan endo-1,3-alpha-glucosidase agn1</fullName>
    </recommendedName>
</protein>
<name>A0A9W9RQR2_9EURO</name>
<evidence type="ECO:0008006" key="3">
    <source>
        <dbReference type="Google" id="ProtNLM"/>
    </source>
</evidence>
<keyword evidence="2" id="KW-1185">Reference proteome</keyword>
<reference evidence="1" key="2">
    <citation type="journal article" date="2023" name="IMA Fungus">
        <title>Comparative genomic study of the Penicillium genus elucidates a diverse pangenome and 15 lateral gene transfer events.</title>
        <authorList>
            <person name="Petersen C."/>
            <person name="Sorensen T."/>
            <person name="Nielsen M.R."/>
            <person name="Sondergaard T.E."/>
            <person name="Sorensen J.L."/>
            <person name="Fitzpatrick D.A."/>
            <person name="Frisvad J.C."/>
            <person name="Nielsen K.L."/>
        </authorList>
    </citation>
    <scope>NUCLEOTIDE SEQUENCE</scope>
    <source>
        <strain evidence="1">IBT 29864</strain>
    </source>
</reference>
<dbReference type="GeneID" id="81441330"/>
<dbReference type="RefSeq" id="XP_056551151.1">
    <property type="nucleotide sequence ID" value="XM_056702151.1"/>
</dbReference>
<gene>
    <name evidence="1" type="ORF">N7496_009237</name>
</gene>
<comment type="caution">
    <text evidence="1">The sequence shown here is derived from an EMBL/GenBank/DDBJ whole genome shotgun (WGS) entry which is preliminary data.</text>
</comment>
<evidence type="ECO:0000313" key="2">
    <source>
        <dbReference type="Proteomes" id="UP001147782"/>
    </source>
</evidence>